<comment type="caution">
    <text evidence="4">The sequence shown here is derived from an EMBL/GenBank/DDBJ whole genome shotgun (WGS) entry which is preliminary data.</text>
</comment>
<feature type="domain" description="NodB homology" evidence="3">
    <location>
        <begin position="115"/>
        <end position="296"/>
    </location>
</feature>
<evidence type="ECO:0000256" key="1">
    <source>
        <dbReference type="ARBA" id="ARBA00004613"/>
    </source>
</evidence>
<dbReference type="Gene3D" id="3.20.20.370">
    <property type="entry name" value="Glycoside hydrolase/deacetylase"/>
    <property type="match status" value="1"/>
</dbReference>
<name>A0A419V4W6_9BACL</name>
<dbReference type="SUPFAM" id="SSF88713">
    <property type="entry name" value="Glycoside hydrolase/deacetylase"/>
    <property type="match status" value="1"/>
</dbReference>
<dbReference type="InterPro" id="IPR051398">
    <property type="entry name" value="Polysacch_Deacetylase"/>
</dbReference>
<dbReference type="PROSITE" id="PS51677">
    <property type="entry name" value="NODB"/>
    <property type="match status" value="1"/>
</dbReference>
<evidence type="ECO:0000259" key="3">
    <source>
        <dbReference type="PROSITE" id="PS51677"/>
    </source>
</evidence>
<organism evidence="4 5">
    <name type="scientific">Sinobaca qinghaiensis</name>
    <dbReference type="NCBI Taxonomy" id="342944"/>
    <lineage>
        <taxon>Bacteria</taxon>
        <taxon>Bacillati</taxon>
        <taxon>Bacillota</taxon>
        <taxon>Bacilli</taxon>
        <taxon>Bacillales</taxon>
        <taxon>Sporolactobacillaceae</taxon>
        <taxon>Sinobaca</taxon>
    </lineage>
</organism>
<dbReference type="RefSeq" id="WP_120192971.1">
    <property type="nucleotide sequence ID" value="NZ_RAPK01000008.1"/>
</dbReference>
<dbReference type="PANTHER" id="PTHR34216">
    <property type="match status" value="1"/>
</dbReference>
<evidence type="ECO:0000313" key="5">
    <source>
        <dbReference type="Proteomes" id="UP000285120"/>
    </source>
</evidence>
<dbReference type="EMBL" id="RAPK01000008">
    <property type="protein sequence ID" value="RKD73481.1"/>
    <property type="molecule type" value="Genomic_DNA"/>
</dbReference>
<gene>
    <name evidence="4" type="ORF">ATL39_1776</name>
</gene>
<accession>A0A419V4W6</accession>
<dbReference type="InterPro" id="IPR011330">
    <property type="entry name" value="Glyco_hydro/deAcase_b/a-brl"/>
</dbReference>
<reference evidence="4 5" key="1">
    <citation type="submission" date="2018-09" db="EMBL/GenBank/DDBJ databases">
        <title>Genomic Encyclopedia of Archaeal and Bacterial Type Strains, Phase II (KMG-II): from individual species to whole genera.</title>
        <authorList>
            <person name="Goeker M."/>
        </authorList>
    </citation>
    <scope>NUCLEOTIDE SEQUENCE [LARGE SCALE GENOMIC DNA]</scope>
    <source>
        <strain evidence="4 5">DSM 17008</strain>
    </source>
</reference>
<dbReference type="GO" id="GO:0016810">
    <property type="term" value="F:hydrolase activity, acting on carbon-nitrogen (but not peptide) bonds"/>
    <property type="evidence" value="ECO:0007669"/>
    <property type="project" value="InterPro"/>
</dbReference>
<dbReference type="GO" id="GO:0005975">
    <property type="term" value="P:carbohydrate metabolic process"/>
    <property type="evidence" value="ECO:0007669"/>
    <property type="project" value="InterPro"/>
</dbReference>
<evidence type="ECO:0000313" key="4">
    <source>
        <dbReference type="EMBL" id="RKD73481.1"/>
    </source>
</evidence>
<dbReference type="Proteomes" id="UP000285120">
    <property type="component" value="Unassembled WGS sequence"/>
</dbReference>
<protein>
    <submittedName>
        <fullName evidence="4">Polysaccharide deacetylase</fullName>
    </submittedName>
</protein>
<keyword evidence="2" id="KW-0732">Signal</keyword>
<comment type="subcellular location">
    <subcellularLocation>
        <location evidence="1">Secreted</location>
    </subcellularLocation>
</comment>
<dbReference type="OrthoDB" id="9778320at2"/>
<dbReference type="InterPro" id="IPR002509">
    <property type="entry name" value="NODB_dom"/>
</dbReference>
<evidence type="ECO:0000256" key="2">
    <source>
        <dbReference type="ARBA" id="ARBA00022729"/>
    </source>
</evidence>
<dbReference type="Pfam" id="PF01522">
    <property type="entry name" value="Polysacc_deac_1"/>
    <property type="match status" value="1"/>
</dbReference>
<dbReference type="AlphaFoldDB" id="A0A419V4W6"/>
<dbReference type="PANTHER" id="PTHR34216:SF3">
    <property type="entry name" value="POLY-BETA-1,6-N-ACETYL-D-GLUCOSAMINE N-DEACETYLASE"/>
    <property type="match status" value="1"/>
</dbReference>
<sequence length="296" mass="33511">MKLKKGMSILLVIAVIGGMAAFLIPHYQAESEKIHKLEEPLNDEGCLGLNYHRVKDGSVWNKGVQAMTNSDELTTYTVYSDDFEDQLDKMIEENATFVTPDELREYQEQGEFPPNCVWISFDDADKTIVDEALPILEERDIPFTVFVISGQVGENDFESQPLADWGDLRTLRDSGLATIGSHTHDLHKLAEENQDKAIFLEKENEDLFEEDLAKSVEVLESQLDIDVTEFAYPFGEGSEDLADISRAQGIEGTHILAPRVIMPDEDPHWTNRILLSTPFFEENIDPYLERNDPEAS</sequence>
<proteinExistence type="predicted"/>
<keyword evidence="5" id="KW-1185">Reference proteome</keyword>
<dbReference type="GO" id="GO:0005576">
    <property type="term" value="C:extracellular region"/>
    <property type="evidence" value="ECO:0007669"/>
    <property type="project" value="UniProtKB-SubCell"/>
</dbReference>